<dbReference type="Proteomes" id="UP000264217">
    <property type="component" value="Unassembled WGS sequence"/>
</dbReference>
<protein>
    <submittedName>
        <fullName evidence="2">Uncharacterized protein</fullName>
    </submittedName>
</protein>
<feature type="chain" id="PRO_5017075884" evidence="1">
    <location>
        <begin position="16"/>
        <end position="262"/>
    </location>
</feature>
<proteinExistence type="predicted"/>
<evidence type="ECO:0000313" key="3">
    <source>
        <dbReference type="Proteomes" id="UP000264217"/>
    </source>
</evidence>
<organism evidence="2 3">
    <name type="scientific">Mucilaginibacter conchicola</name>
    <dbReference type="NCBI Taxonomy" id="2303333"/>
    <lineage>
        <taxon>Bacteria</taxon>
        <taxon>Pseudomonadati</taxon>
        <taxon>Bacteroidota</taxon>
        <taxon>Sphingobacteriia</taxon>
        <taxon>Sphingobacteriales</taxon>
        <taxon>Sphingobacteriaceae</taxon>
        <taxon>Mucilaginibacter</taxon>
    </lineage>
</organism>
<dbReference type="GO" id="GO:0004553">
    <property type="term" value="F:hydrolase activity, hydrolyzing O-glycosyl compounds"/>
    <property type="evidence" value="ECO:0007669"/>
    <property type="project" value="UniProtKB-ARBA"/>
</dbReference>
<comment type="caution">
    <text evidence="2">The sequence shown here is derived from an EMBL/GenBank/DDBJ whole genome shotgun (WGS) entry which is preliminary data.</text>
</comment>
<sequence>MKTLYILSMALMAFASCKKDITAQQTKVAGGTTAADGDRPKTANATVQFSGYTWTVKNTGTNTQGPGPNYWNQQNVWVDGNGWLHLKMAKNTTTNRWECAEVQSTTNFGYGTYQWQVDGAVDQLDKNVVLGFFNYNGVDGQHEMDIEFAKWGVATNAPLNYTVYPPTAGGSTFHQAYNFNLSGGTYTTHRFKRTSSSVVFKAMGGFYDNDTNLFQTATCASPYAVSTLSMPIYMNLWLFQGNAPTNNANVEVVIHSFKFTPL</sequence>
<reference evidence="2 3" key="1">
    <citation type="submission" date="2018-08" db="EMBL/GenBank/DDBJ databases">
        <title>Mucilaginibacter sp. MYSH2.</title>
        <authorList>
            <person name="Seo T."/>
        </authorList>
    </citation>
    <scope>NUCLEOTIDE SEQUENCE [LARGE SCALE GENOMIC DNA]</scope>
    <source>
        <strain evidence="2 3">MYSH2</strain>
    </source>
</reference>
<dbReference type="SUPFAM" id="SSF49899">
    <property type="entry name" value="Concanavalin A-like lectins/glucanases"/>
    <property type="match status" value="1"/>
</dbReference>
<name>A0A372P062_9SPHI</name>
<dbReference type="PROSITE" id="PS51257">
    <property type="entry name" value="PROKAR_LIPOPROTEIN"/>
    <property type="match status" value="1"/>
</dbReference>
<dbReference type="AlphaFoldDB" id="A0A372P062"/>
<dbReference type="OrthoDB" id="370098at2"/>
<dbReference type="EMBL" id="QWDC01000001">
    <property type="protein sequence ID" value="RFZ95755.1"/>
    <property type="molecule type" value="Genomic_DNA"/>
</dbReference>
<dbReference type="RefSeq" id="WP_117391305.1">
    <property type="nucleotide sequence ID" value="NZ_QWDC01000001.1"/>
</dbReference>
<feature type="signal peptide" evidence="1">
    <location>
        <begin position="1"/>
        <end position="15"/>
    </location>
</feature>
<evidence type="ECO:0000313" key="2">
    <source>
        <dbReference type="EMBL" id="RFZ95755.1"/>
    </source>
</evidence>
<dbReference type="Gene3D" id="2.60.120.200">
    <property type="match status" value="2"/>
</dbReference>
<dbReference type="CDD" id="cd00413">
    <property type="entry name" value="Glyco_hydrolase_16"/>
    <property type="match status" value="1"/>
</dbReference>
<dbReference type="InterPro" id="IPR013320">
    <property type="entry name" value="ConA-like_dom_sf"/>
</dbReference>
<gene>
    <name evidence="2" type="ORF">D0C36_00140</name>
</gene>
<keyword evidence="3" id="KW-1185">Reference proteome</keyword>
<accession>A0A372P062</accession>
<keyword evidence="1" id="KW-0732">Signal</keyword>
<dbReference type="GO" id="GO:0005975">
    <property type="term" value="P:carbohydrate metabolic process"/>
    <property type="evidence" value="ECO:0007669"/>
    <property type="project" value="UniProtKB-ARBA"/>
</dbReference>
<evidence type="ECO:0000256" key="1">
    <source>
        <dbReference type="SAM" id="SignalP"/>
    </source>
</evidence>